<evidence type="ECO:0000313" key="6">
    <source>
        <dbReference type="Proteomes" id="UP000023152"/>
    </source>
</evidence>
<dbReference type="OrthoDB" id="308383at2759"/>
<accession>X6NR99</accession>
<feature type="non-terminal residue" evidence="5">
    <location>
        <position position="1"/>
    </location>
</feature>
<dbReference type="PANTHER" id="PTHR45747">
    <property type="entry name" value="HISTONE-LYSINE N-METHYLTRANSFERASE E(Z)"/>
    <property type="match status" value="1"/>
</dbReference>
<organism evidence="5 6">
    <name type="scientific">Reticulomyxa filosa</name>
    <dbReference type="NCBI Taxonomy" id="46433"/>
    <lineage>
        <taxon>Eukaryota</taxon>
        <taxon>Sar</taxon>
        <taxon>Rhizaria</taxon>
        <taxon>Retaria</taxon>
        <taxon>Foraminifera</taxon>
        <taxon>Monothalamids</taxon>
        <taxon>Reticulomyxidae</taxon>
        <taxon>Reticulomyxa</taxon>
    </lineage>
</organism>
<sequence length="400" mass="46445">QWNEFDEKSRDKEWNELDEGILRMLLPVCRRNVCQMKDILPNVHCQYTCDQVLFKVWSWLPSFRPLGTPDTCPVLPSASDPLSNSLTDKKATTKLRKKQPSSLFYSTYIYIYMHIYRHNKRFKKEKKHLINLSLVIMMVHVQKTIAYVFNAKTIVKNFAHVLKLVHKGKRKHHCLMWTLLDLFVCFACMALKKEPLSEAVSSSPDPSTNFHKDESHEQKRNFDLEMKDSSKEKQQSCWDKNLTVEIAGIPGIKPFILCDNVNCTQRAKKKLWIGKSRVHGFGCFAGELIKKDEFITEYLGEVITQDEADRRGKIYDKMNLSYLFDLNKECVIDAARKGCKIKFANHSSASANCHARIVKTNGEHRVCVYSKKDIQPGEELFFDYGHGSHKSAKPEWFEHD</sequence>
<evidence type="ECO:0000259" key="4">
    <source>
        <dbReference type="PROSITE" id="PS50280"/>
    </source>
</evidence>
<evidence type="ECO:0000256" key="3">
    <source>
        <dbReference type="SAM" id="MobiDB-lite"/>
    </source>
</evidence>
<evidence type="ECO:0000256" key="1">
    <source>
        <dbReference type="ARBA" id="ARBA00023015"/>
    </source>
</evidence>
<feature type="compositionally biased region" description="Polar residues" evidence="3">
    <location>
        <begin position="199"/>
        <end position="209"/>
    </location>
</feature>
<dbReference type="GO" id="GO:0005634">
    <property type="term" value="C:nucleus"/>
    <property type="evidence" value="ECO:0007669"/>
    <property type="project" value="TreeGrafter"/>
</dbReference>
<proteinExistence type="predicted"/>
<dbReference type="CDD" id="cd10519">
    <property type="entry name" value="SET_EZH"/>
    <property type="match status" value="1"/>
</dbReference>
<dbReference type="GO" id="GO:0003682">
    <property type="term" value="F:chromatin binding"/>
    <property type="evidence" value="ECO:0007669"/>
    <property type="project" value="TreeGrafter"/>
</dbReference>
<dbReference type="GO" id="GO:0046976">
    <property type="term" value="F:histone H3K27 methyltransferase activity"/>
    <property type="evidence" value="ECO:0007669"/>
    <property type="project" value="TreeGrafter"/>
</dbReference>
<evidence type="ECO:0000256" key="2">
    <source>
        <dbReference type="ARBA" id="ARBA00023163"/>
    </source>
</evidence>
<dbReference type="SMART" id="SM00317">
    <property type="entry name" value="SET"/>
    <property type="match status" value="1"/>
</dbReference>
<dbReference type="AlphaFoldDB" id="X6NR99"/>
<evidence type="ECO:0000313" key="5">
    <source>
        <dbReference type="EMBL" id="ETO28428.1"/>
    </source>
</evidence>
<dbReference type="PROSITE" id="PS50280">
    <property type="entry name" value="SET"/>
    <property type="match status" value="1"/>
</dbReference>
<keyword evidence="1" id="KW-0805">Transcription regulation</keyword>
<dbReference type="EMBL" id="ASPP01006682">
    <property type="protein sequence ID" value="ETO28428.1"/>
    <property type="molecule type" value="Genomic_DNA"/>
</dbReference>
<name>X6NR99_RETFI</name>
<feature type="region of interest" description="Disordered" evidence="3">
    <location>
        <begin position="198"/>
        <end position="217"/>
    </location>
</feature>
<dbReference type="PANTHER" id="PTHR45747:SF4">
    <property type="entry name" value="HISTONE-LYSINE N-METHYLTRANSFERASE E(Z)"/>
    <property type="match status" value="1"/>
</dbReference>
<dbReference type="Gene3D" id="2.170.270.10">
    <property type="entry name" value="SET domain"/>
    <property type="match status" value="1"/>
</dbReference>
<dbReference type="InterPro" id="IPR046341">
    <property type="entry name" value="SET_dom_sf"/>
</dbReference>
<comment type="caution">
    <text evidence="5">The sequence shown here is derived from an EMBL/GenBank/DDBJ whole genome shotgun (WGS) entry which is preliminary data.</text>
</comment>
<dbReference type="InterPro" id="IPR001214">
    <property type="entry name" value="SET_dom"/>
</dbReference>
<protein>
    <recommendedName>
        <fullName evidence="4">SET domain-containing protein</fullName>
    </recommendedName>
</protein>
<reference evidence="5 6" key="1">
    <citation type="journal article" date="2013" name="Curr. Biol.">
        <title>The Genome of the Foraminiferan Reticulomyxa filosa.</title>
        <authorList>
            <person name="Glockner G."/>
            <person name="Hulsmann N."/>
            <person name="Schleicher M."/>
            <person name="Noegel A.A."/>
            <person name="Eichinger L."/>
            <person name="Gallinger C."/>
            <person name="Pawlowski J."/>
            <person name="Sierra R."/>
            <person name="Euteneuer U."/>
            <person name="Pillet L."/>
            <person name="Moustafa A."/>
            <person name="Platzer M."/>
            <person name="Groth M."/>
            <person name="Szafranski K."/>
            <person name="Schliwa M."/>
        </authorList>
    </citation>
    <scope>NUCLEOTIDE SEQUENCE [LARGE SCALE GENOMIC DNA]</scope>
</reference>
<feature type="domain" description="SET" evidence="4">
    <location>
        <begin position="269"/>
        <end position="385"/>
    </location>
</feature>
<keyword evidence="2" id="KW-0804">Transcription</keyword>
<dbReference type="Proteomes" id="UP000023152">
    <property type="component" value="Unassembled WGS sequence"/>
</dbReference>
<dbReference type="SUPFAM" id="SSF82199">
    <property type="entry name" value="SET domain"/>
    <property type="match status" value="1"/>
</dbReference>
<gene>
    <name evidence="5" type="ORF">RFI_08702</name>
</gene>
<dbReference type="Pfam" id="PF00856">
    <property type="entry name" value="SET"/>
    <property type="match status" value="1"/>
</dbReference>
<dbReference type="GO" id="GO:0031507">
    <property type="term" value="P:heterochromatin formation"/>
    <property type="evidence" value="ECO:0007669"/>
    <property type="project" value="TreeGrafter"/>
</dbReference>
<dbReference type="InterPro" id="IPR045318">
    <property type="entry name" value="EZH1/2-like"/>
</dbReference>
<keyword evidence="6" id="KW-1185">Reference proteome</keyword>